<evidence type="ECO:0000256" key="4">
    <source>
        <dbReference type="RuleBase" id="RU000363"/>
    </source>
</evidence>
<comment type="similarity">
    <text evidence="1 4">Belongs to the short-chain dehydrogenases/reductases (SDR) family.</text>
</comment>
<dbReference type="PRINTS" id="PR00081">
    <property type="entry name" value="GDHRDH"/>
</dbReference>
<keyword evidence="2" id="KW-0521">NADP</keyword>
<dbReference type="STRING" id="404692.A0A0J6YCS7"/>
<dbReference type="CDD" id="cd05233">
    <property type="entry name" value="SDR_c"/>
    <property type="match status" value="1"/>
</dbReference>
<evidence type="ECO:0000313" key="5">
    <source>
        <dbReference type="EMBL" id="KMP04849.1"/>
    </source>
</evidence>
<dbReference type="AlphaFoldDB" id="A0A0J6YCS7"/>
<organism evidence="5 6">
    <name type="scientific">Coccidioides immitis RMSCC 2394</name>
    <dbReference type="NCBI Taxonomy" id="404692"/>
    <lineage>
        <taxon>Eukaryota</taxon>
        <taxon>Fungi</taxon>
        <taxon>Dikarya</taxon>
        <taxon>Ascomycota</taxon>
        <taxon>Pezizomycotina</taxon>
        <taxon>Eurotiomycetes</taxon>
        <taxon>Eurotiomycetidae</taxon>
        <taxon>Onygenales</taxon>
        <taxon>Onygenaceae</taxon>
        <taxon>Coccidioides</taxon>
    </lineage>
</organism>
<proteinExistence type="inferred from homology"/>
<evidence type="ECO:0000313" key="6">
    <source>
        <dbReference type="Proteomes" id="UP000054565"/>
    </source>
</evidence>
<dbReference type="OrthoDB" id="1933717at2759"/>
<dbReference type="SUPFAM" id="SSF51735">
    <property type="entry name" value="NAD(P)-binding Rossmann-fold domains"/>
    <property type="match status" value="1"/>
</dbReference>
<dbReference type="InterPro" id="IPR036291">
    <property type="entry name" value="NAD(P)-bd_dom_sf"/>
</dbReference>
<dbReference type="Proteomes" id="UP000054565">
    <property type="component" value="Unassembled WGS sequence"/>
</dbReference>
<dbReference type="PANTHER" id="PTHR42760:SF37">
    <property type="entry name" value="CLAVALDEHYDE DEHYDROGENASE"/>
    <property type="match status" value="1"/>
</dbReference>
<keyword evidence="3" id="KW-0560">Oxidoreductase</keyword>
<dbReference type="InterPro" id="IPR002347">
    <property type="entry name" value="SDR_fam"/>
</dbReference>
<sequence>MSVKAYLRGGGVALDFIVTTPGARDELLRPWRVLSLCGATSLIIFAAFCRRDNYWRAELPTPHRAGIKVDRTLSLNATMSSSTPTPNLGLNFTPTIRRDTYSAIDPVANKPGCRGKAVLITGATKGIGQAIAIAYGKAGTSCIAIGARNIADASAVCAMVSEEAKSAGVSEPPDMLPLRIDVCERGSIDAAVTAIRNSWGRLDVLINNAGFLAPFVPMGAGDETEWWRTWEVNVRGVYWVIKAILPLMLQGGDKTIVNVASVGALALSPGASAYQPSKLAVMRLTEYLMVDYEDQGLLSYCVHPGSVPTNLAIRMPSSIVKAVCIDKPELAADTITWLTSERREWLAGRYISCNWDMSEFICRRDEIVEKDLLKLKLAL</sequence>
<dbReference type="PANTHER" id="PTHR42760">
    <property type="entry name" value="SHORT-CHAIN DEHYDROGENASES/REDUCTASES FAMILY MEMBER"/>
    <property type="match status" value="1"/>
</dbReference>
<dbReference type="EMBL" id="DS028095">
    <property type="protein sequence ID" value="KMP04849.1"/>
    <property type="molecule type" value="Genomic_DNA"/>
</dbReference>
<dbReference type="PRINTS" id="PR00080">
    <property type="entry name" value="SDRFAMILY"/>
</dbReference>
<dbReference type="GO" id="GO:0016616">
    <property type="term" value="F:oxidoreductase activity, acting on the CH-OH group of donors, NAD or NADP as acceptor"/>
    <property type="evidence" value="ECO:0007669"/>
    <property type="project" value="TreeGrafter"/>
</dbReference>
<protein>
    <submittedName>
        <fullName evidence="5">Bacilysin biosynthesis oxidoreductase bacC</fullName>
    </submittedName>
</protein>
<evidence type="ECO:0000256" key="3">
    <source>
        <dbReference type="ARBA" id="ARBA00023002"/>
    </source>
</evidence>
<evidence type="ECO:0000256" key="1">
    <source>
        <dbReference type="ARBA" id="ARBA00006484"/>
    </source>
</evidence>
<dbReference type="Pfam" id="PF00106">
    <property type="entry name" value="adh_short"/>
    <property type="match status" value="1"/>
</dbReference>
<dbReference type="Gene3D" id="3.40.50.720">
    <property type="entry name" value="NAD(P)-binding Rossmann-like Domain"/>
    <property type="match status" value="1"/>
</dbReference>
<reference evidence="6" key="1">
    <citation type="journal article" date="2010" name="Genome Res.">
        <title>Population genomic sequencing of Coccidioides fungi reveals recent hybridization and transposon control.</title>
        <authorList>
            <person name="Neafsey D.E."/>
            <person name="Barker B.M."/>
            <person name="Sharpton T.J."/>
            <person name="Stajich J.E."/>
            <person name="Park D.J."/>
            <person name="Whiston E."/>
            <person name="Hung C.-Y."/>
            <person name="McMahan C."/>
            <person name="White J."/>
            <person name="Sykes S."/>
            <person name="Heiman D."/>
            <person name="Young S."/>
            <person name="Zeng Q."/>
            <person name="Abouelleil A."/>
            <person name="Aftuck L."/>
            <person name="Bessette D."/>
            <person name="Brown A."/>
            <person name="FitzGerald M."/>
            <person name="Lui A."/>
            <person name="Macdonald J.P."/>
            <person name="Priest M."/>
            <person name="Orbach M.J."/>
            <person name="Galgiani J.N."/>
            <person name="Kirkland T.N."/>
            <person name="Cole G.T."/>
            <person name="Birren B.W."/>
            <person name="Henn M.R."/>
            <person name="Taylor J.W."/>
            <person name="Rounsley S.D."/>
        </authorList>
    </citation>
    <scope>NUCLEOTIDE SEQUENCE [LARGE SCALE GENOMIC DNA]</scope>
    <source>
        <strain evidence="6">RMSCC 2394</strain>
    </source>
</reference>
<evidence type="ECO:0000256" key="2">
    <source>
        <dbReference type="ARBA" id="ARBA00022857"/>
    </source>
</evidence>
<name>A0A0J6YCS7_COCIT</name>
<accession>A0A0J6YCS7</accession>
<gene>
    <name evidence="5" type="ORF">CIRG_04530</name>
</gene>